<dbReference type="RefSeq" id="WP_261189620.1">
    <property type="nucleotide sequence ID" value="NZ_JAXBLV010000174.1"/>
</dbReference>
<gene>
    <name evidence="3" type="ORF">R5W23_001262</name>
</gene>
<accession>A0ABU5F2F1</accession>
<feature type="region of interest" description="Disordered" evidence="1">
    <location>
        <begin position="22"/>
        <end position="41"/>
    </location>
</feature>
<evidence type="ECO:0000256" key="2">
    <source>
        <dbReference type="SAM" id="SignalP"/>
    </source>
</evidence>
<organism evidence="3 4">
    <name type="scientific">Gemmata algarum</name>
    <dbReference type="NCBI Taxonomy" id="2975278"/>
    <lineage>
        <taxon>Bacteria</taxon>
        <taxon>Pseudomonadati</taxon>
        <taxon>Planctomycetota</taxon>
        <taxon>Planctomycetia</taxon>
        <taxon>Gemmatales</taxon>
        <taxon>Gemmataceae</taxon>
        <taxon>Gemmata</taxon>
    </lineage>
</organism>
<feature type="signal peptide" evidence="2">
    <location>
        <begin position="1"/>
        <end position="20"/>
    </location>
</feature>
<sequence>MRSLLLAAIGAFAVSGTAAAQQPQYQPARNPSPAAAAATPLPPSSGATVISGGAGCSNCGTTTGPVRGFVMSAVSAPGCQLGSTCNSGCGSIKSDLAFQFGSCKNFFSPCGPTWGGFGHKCPTGPMNQPWGTGYGCPRAYDSHANH</sequence>
<evidence type="ECO:0000313" key="4">
    <source>
        <dbReference type="Proteomes" id="UP001272242"/>
    </source>
</evidence>
<proteinExistence type="predicted"/>
<evidence type="ECO:0000256" key="1">
    <source>
        <dbReference type="SAM" id="MobiDB-lite"/>
    </source>
</evidence>
<keyword evidence="4" id="KW-1185">Reference proteome</keyword>
<dbReference type="Proteomes" id="UP001272242">
    <property type="component" value="Unassembled WGS sequence"/>
</dbReference>
<evidence type="ECO:0000313" key="3">
    <source>
        <dbReference type="EMBL" id="MDY3560039.1"/>
    </source>
</evidence>
<protein>
    <submittedName>
        <fullName evidence="3">Uncharacterized protein</fullName>
    </submittedName>
</protein>
<name>A0ABU5F2F1_9BACT</name>
<feature type="chain" id="PRO_5045529681" evidence="2">
    <location>
        <begin position="21"/>
        <end position="146"/>
    </location>
</feature>
<keyword evidence="2" id="KW-0732">Signal</keyword>
<reference evidence="4" key="1">
    <citation type="journal article" date="2023" name="Mar. Drugs">
        <title>Gemmata algarum, a Novel Planctomycete Isolated from an Algal Mat, Displays Antimicrobial Activity.</title>
        <authorList>
            <person name="Kumar G."/>
            <person name="Kallscheuer N."/>
            <person name="Kashif M."/>
            <person name="Ahamad S."/>
            <person name="Jagadeeshwari U."/>
            <person name="Pannikurungottu S."/>
            <person name="Haufschild T."/>
            <person name="Kabuu M."/>
            <person name="Sasikala C."/>
            <person name="Jogler C."/>
            <person name="Ramana C."/>
        </authorList>
    </citation>
    <scope>NUCLEOTIDE SEQUENCE [LARGE SCALE GENOMIC DNA]</scope>
    <source>
        <strain evidence="4">JC673</strain>
    </source>
</reference>
<dbReference type="EMBL" id="JAXBLV010000174">
    <property type="protein sequence ID" value="MDY3560039.1"/>
    <property type="molecule type" value="Genomic_DNA"/>
</dbReference>
<comment type="caution">
    <text evidence="3">The sequence shown here is derived from an EMBL/GenBank/DDBJ whole genome shotgun (WGS) entry which is preliminary data.</text>
</comment>